<reference evidence="2 3" key="1">
    <citation type="journal article" date="2014" name="Int. J. Syst. Evol. Microbiol.">
        <title>Methanobacterium paludis sp. nov. and a novel strain of Methanobacterium lacus isolated from northern peatlands.</title>
        <authorList>
            <person name="Cadillo-Quiroz H."/>
            <person name="Brauer S.L."/>
            <person name="Goodson N."/>
            <person name="Yavitt J.B."/>
            <person name="Zinder S.H."/>
        </authorList>
    </citation>
    <scope>NUCLEOTIDE SEQUENCE [LARGE SCALE GENOMIC DNA]</scope>
    <source>
        <strain evidence="3">DSM 25820 / JCM 18151 / SWAN1</strain>
    </source>
</reference>
<evidence type="ECO:0000313" key="2">
    <source>
        <dbReference type="EMBL" id="AEG17410.1"/>
    </source>
</evidence>
<feature type="transmembrane region" description="Helical" evidence="1">
    <location>
        <begin position="101"/>
        <end position="121"/>
    </location>
</feature>
<keyword evidence="1" id="KW-0812">Transmembrane</keyword>
<gene>
    <name evidence="2" type="ordered locus">MSWAN_0367</name>
</gene>
<proteinExistence type="predicted"/>
<accession>F6D3J3</accession>
<protein>
    <recommendedName>
        <fullName evidence="4">DUF2178 domain-containing protein</fullName>
    </recommendedName>
</protein>
<name>F6D3J3_METPW</name>
<organism evidence="2 3">
    <name type="scientific">Methanobacterium paludis (strain DSM 25820 / JCM 18151 / SWAN1)</name>
    <dbReference type="NCBI Taxonomy" id="868131"/>
    <lineage>
        <taxon>Archaea</taxon>
        <taxon>Methanobacteriati</taxon>
        <taxon>Methanobacteriota</taxon>
        <taxon>Methanomada group</taxon>
        <taxon>Methanobacteria</taxon>
        <taxon>Methanobacteriales</taxon>
        <taxon>Methanobacteriaceae</taxon>
        <taxon>Methanobacterium</taxon>
    </lineage>
</organism>
<feature type="transmembrane region" description="Helical" evidence="1">
    <location>
        <begin position="12"/>
        <end position="39"/>
    </location>
</feature>
<dbReference type="Proteomes" id="UP000009231">
    <property type="component" value="Chromosome"/>
</dbReference>
<feature type="transmembrane region" description="Helical" evidence="1">
    <location>
        <begin position="70"/>
        <end position="89"/>
    </location>
</feature>
<dbReference type="AlphaFoldDB" id="F6D3J3"/>
<keyword evidence="3" id="KW-1185">Reference proteome</keyword>
<sequence>MNKKTYQNLRLFIIVLVAAFVATAVIMGNLLLAFITLLLGTLASYFIKKNVYEITEDERTALVANNASRMAMVLFLTVITVLGVGLLTLKSTFPEFTQAGFTLTDSACLLLLLYSGFYLYYNKKHG</sequence>
<dbReference type="Pfam" id="PF09946">
    <property type="entry name" value="DUF2178"/>
    <property type="match status" value="1"/>
</dbReference>
<keyword evidence="1" id="KW-0472">Membrane</keyword>
<dbReference type="EMBL" id="CP002772">
    <property type="protein sequence ID" value="AEG17410.1"/>
    <property type="molecule type" value="Genomic_DNA"/>
</dbReference>
<evidence type="ECO:0000256" key="1">
    <source>
        <dbReference type="SAM" id="Phobius"/>
    </source>
</evidence>
<dbReference type="KEGG" id="mew:MSWAN_0367"/>
<dbReference type="GeneID" id="10667851"/>
<dbReference type="STRING" id="868131.MSWAN_0367"/>
<evidence type="ECO:0000313" key="3">
    <source>
        <dbReference type="Proteomes" id="UP000009231"/>
    </source>
</evidence>
<dbReference type="RefSeq" id="WP_013824912.1">
    <property type="nucleotide sequence ID" value="NC_015574.1"/>
</dbReference>
<dbReference type="HOGENOM" id="CLU_161129_0_0_2"/>
<dbReference type="eggNOG" id="arCOG04440">
    <property type="taxonomic scope" value="Archaea"/>
</dbReference>
<dbReference type="InterPro" id="IPR019235">
    <property type="entry name" value="DUF2178_TM"/>
</dbReference>
<keyword evidence="1" id="KW-1133">Transmembrane helix</keyword>
<evidence type="ECO:0008006" key="4">
    <source>
        <dbReference type="Google" id="ProtNLM"/>
    </source>
</evidence>